<reference evidence="1" key="1">
    <citation type="journal article" date="2023" name="Nat. Microbiol.">
        <title>Babesia duncani multi-omics identifies virulence factors and drug targets.</title>
        <authorList>
            <person name="Singh P."/>
            <person name="Lonardi S."/>
            <person name="Liang Q."/>
            <person name="Vydyam P."/>
            <person name="Khabirova E."/>
            <person name="Fang T."/>
            <person name="Gihaz S."/>
            <person name="Thekkiniath J."/>
            <person name="Munshi M."/>
            <person name="Abel S."/>
            <person name="Ciampossin L."/>
            <person name="Batugedara G."/>
            <person name="Gupta M."/>
            <person name="Lu X.M."/>
            <person name="Lenz T."/>
            <person name="Chakravarty S."/>
            <person name="Cornillot E."/>
            <person name="Hu Y."/>
            <person name="Ma W."/>
            <person name="Gonzalez L.M."/>
            <person name="Sanchez S."/>
            <person name="Estrada K."/>
            <person name="Sanchez-Flores A."/>
            <person name="Montero E."/>
            <person name="Harb O.S."/>
            <person name="Le Roch K.G."/>
            <person name="Mamoun C.B."/>
        </authorList>
    </citation>
    <scope>NUCLEOTIDE SEQUENCE</scope>
    <source>
        <strain evidence="1">WA1</strain>
    </source>
</reference>
<dbReference type="GeneID" id="94337008"/>
<dbReference type="KEGG" id="bdw:94337008"/>
<evidence type="ECO:0000313" key="1">
    <source>
        <dbReference type="EMBL" id="KAK2196111.1"/>
    </source>
</evidence>
<dbReference type="AlphaFoldDB" id="A0AAD9PJR2"/>
<comment type="caution">
    <text evidence="1">The sequence shown here is derived from an EMBL/GenBank/DDBJ whole genome shotgun (WGS) entry which is preliminary data.</text>
</comment>
<evidence type="ECO:0000313" key="2">
    <source>
        <dbReference type="Proteomes" id="UP001214638"/>
    </source>
</evidence>
<protein>
    <submittedName>
        <fullName evidence="1">Uncharacterized protein</fullName>
    </submittedName>
</protein>
<sequence length="713" mass="82656">MGSAVAKPASKSPYELLLQLAKLSIESDQTHFDEIWSDILVLDAKNISEPLLELYIDGFILHNLLNRNLLNGLFKNYWLNFSHMLYTISATHTYNSSNNQNSQVQCTEFVFILSNVLVKCMAKRLSFVEILYHLDYVEYFLTNGTKIFNQPDVNLKNPALRLYMVRQNDPIDIYLDFKINCNNLRNKIQNIAKEKWSESLKSNFCLMDSERSLFSIESIVQILPRIKETVTLFIILFEASSTSSCLYQLLESIHFYIVELRIQGEFAQKTKSLMADTLIHFTSSIIRNKYLCGNDKYDVADDLILPIPKSFEWVTKLRKCDLNLAPFNFIMLKKLQHQIMVSNGKDVLQHEKSAHEWTNIIKYAFNDNISPSGILKTLETILPDFDAFTIFTLTTITAREPWAHSFITLWLLFAWSEQDKTRTLTNDTLQKLADVIKPENVNETIENQFLMTMIATCVENEEYCNIIFSQTFLLKAICHYLISNTCTKSNCKGFTKRIQSPSYIVVLYRILIQYFNHTKHGDLVKDDFIGLAENTIEIMQWNLDNHHDQILMDHACMLLKHLDLGNPNIPNQWLESFLPILDLIISQHPKAHVQTYHLKFIMYIKIILCLALKLHTVDVATKNALDTILQNLNIAKKKANSCETLQSVMQHLSLLIQELNRLSGSKNTFRFTLQESFKSRAISKYIQFHIWNTLVDAQPNTLWDKIDQPILLT</sequence>
<dbReference type="RefSeq" id="XP_067802953.1">
    <property type="nucleotide sequence ID" value="XM_067947731.1"/>
</dbReference>
<dbReference type="Proteomes" id="UP001214638">
    <property type="component" value="Unassembled WGS sequence"/>
</dbReference>
<organism evidence="1 2">
    <name type="scientific">Babesia duncani</name>
    <dbReference type="NCBI Taxonomy" id="323732"/>
    <lineage>
        <taxon>Eukaryota</taxon>
        <taxon>Sar</taxon>
        <taxon>Alveolata</taxon>
        <taxon>Apicomplexa</taxon>
        <taxon>Aconoidasida</taxon>
        <taxon>Piroplasmida</taxon>
        <taxon>Babesiidae</taxon>
        <taxon>Babesia</taxon>
    </lineage>
</organism>
<accession>A0AAD9PJR2</accession>
<name>A0AAD9PJR2_9APIC</name>
<gene>
    <name evidence="1" type="ORF">BdWA1_002711</name>
</gene>
<dbReference type="EMBL" id="JALLKP010000003">
    <property type="protein sequence ID" value="KAK2196111.1"/>
    <property type="molecule type" value="Genomic_DNA"/>
</dbReference>
<keyword evidence="2" id="KW-1185">Reference proteome</keyword>
<proteinExistence type="predicted"/>